<dbReference type="AlphaFoldDB" id="A0A4S2MRG8"/>
<evidence type="ECO:0000313" key="2">
    <source>
        <dbReference type="EMBL" id="TGZ78499.1"/>
    </source>
</evidence>
<protein>
    <submittedName>
        <fullName evidence="2">Uncharacterized protein</fullName>
    </submittedName>
</protein>
<keyword evidence="3" id="KW-1185">Reference proteome</keyword>
<feature type="region of interest" description="Disordered" evidence="1">
    <location>
        <begin position="76"/>
        <end position="100"/>
    </location>
</feature>
<gene>
    <name evidence="2" type="ORF">EX30DRAFT_343215</name>
</gene>
<organism evidence="2 3">
    <name type="scientific">Ascodesmis nigricans</name>
    <dbReference type="NCBI Taxonomy" id="341454"/>
    <lineage>
        <taxon>Eukaryota</taxon>
        <taxon>Fungi</taxon>
        <taxon>Dikarya</taxon>
        <taxon>Ascomycota</taxon>
        <taxon>Pezizomycotina</taxon>
        <taxon>Pezizomycetes</taxon>
        <taxon>Pezizales</taxon>
        <taxon>Ascodesmidaceae</taxon>
        <taxon>Ascodesmis</taxon>
    </lineage>
</organism>
<proteinExistence type="predicted"/>
<dbReference type="InParanoid" id="A0A4S2MRG8"/>
<evidence type="ECO:0000256" key="1">
    <source>
        <dbReference type="SAM" id="MobiDB-lite"/>
    </source>
</evidence>
<evidence type="ECO:0000313" key="3">
    <source>
        <dbReference type="Proteomes" id="UP000298138"/>
    </source>
</evidence>
<dbReference type="Proteomes" id="UP000298138">
    <property type="component" value="Unassembled WGS sequence"/>
</dbReference>
<sequence length="350" mass="39119">MPVLPRLPYLAPIRFSSLFTSKTSLHHGAVEPSQPSPASLTTPCGFPNTKFPKTSPRQTASEALRTLYEISSTPETMNLNTESSFDSTATTSSTTTTLPSIGNLKTSHTISVSINAQGCILNFLRLEGTKAMASFLHTHEKNLDFTTISNELRDHTLSSEPYYMFDTGGPVPKPIPSDYLDLPLSLLLKLLVRNLATLQDNECFSEQSDSGVPVVGAVADYAQAVKAMEVSVFRHRDMVLIGFYDTTLRFVRCLGRDHYNHIAWAQQAEWLKRKMVEPEFGENRKRNRAACLLHRFCMDLIKATAAQEEESDDEGRVFGKSEAFGGGFKKEVHLDDRSKMREKESLEVCW</sequence>
<name>A0A4S2MRG8_9PEZI</name>
<accession>A0A4S2MRG8</accession>
<dbReference type="EMBL" id="ML220141">
    <property type="protein sequence ID" value="TGZ78499.1"/>
    <property type="molecule type" value="Genomic_DNA"/>
</dbReference>
<feature type="compositionally biased region" description="Low complexity" evidence="1">
    <location>
        <begin position="81"/>
        <end position="100"/>
    </location>
</feature>
<reference evidence="2 3" key="1">
    <citation type="submission" date="2019-04" db="EMBL/GenBank/DDBJ databases">
        <title>Comparative genomics and transcriptomics to analyze fruiting body development in filamentous ascomycetes.</title>
        <authorList>
            <consortium name="DOE Joint Genome Institute"/>
            <person name="Lutkenhaus R."/>
            <person name="Traeger S."/>
            <person name="Breuer J."/>
            <person name="Kuo A."/>
            <person name="Lipzen A."/>
            <person name="Pangilinan J."/>
            <person name="Dilworth D."/>
            <person name="Sandor L."/>
            <person name="Poggeler S."/>
            <person name="Barry K."/>
            <person name="Grigoriev I.V."/>
            <person name="Nowrousian M."/>
        </authorList>
    </citation>
    <scope>NUCLEOTIDE SEQUENCE [LARGE SCALE GENOMIC DNA]</scope>
    <source>
        <strain evidence="2 3">CBS 389.68</strain>
    </source>
</reference>